<keyword evidence="2" id="KW-1133">Transmembrane helix</keyword>
<keyword evidence="2" id="KW-0472">Membrane</keyword>
<comment type="caution">
    <text evidence="3">The sequence shown here is derived from an EMBL/GenBank/DDBJ whole genome shotgun (WGS) entry which is preliminary data.</text>
</comment>
<dbReference type="Proteomes" id="UP000224854">
    <property type="component" value="Unassembled WGS sequence"/>
</dbReference>
<dbReference type="EMBL" id="NJEU01000343">
    <property type="protein sequence ID" value="PHH75947.1"/>
    <property type="molecule type" value="Genomic_DNA"/>
</dbReference>
<feature type="region of interest" description="Disordered" evidence="1">
    <location>
        <begin position="151"/>
        <end position="188"/>
    </location>
</feature>
<evidence type="ECO:0000313" key="3">
    <source>
        <dbReference type="EMBL" id="PHH75947.1"/>
    </source>
</evidence>
<protein>
    <submittedName>
        <fullName evidence="3">Uncharacterized protein</fullName>
    </submittedName>
</protein>
<evidence type="ECO:0000256" key="2">
    <source>
        <dbReference type="SAM" id="Phobius"/>
    </source>
</evidence>
<dbReference type="OrthoDB" id="10508981at2759"/>
<feature type="compositionally biased region" description="Basic and acidic residues" evidence="1">
    <location>
        <begin position="1"/>
        <end position="12"/>
    </location>
</feature>
<name>A0A2C5Z4K6_9HYPO</name>
<gene>
    <name evidence="3" type="ORF">CDD82_4210</name>
</gene>
<keyword evidence="2" id="KW-0812">Transmembrane</keyword>
<organism evidence="3 4">
    <name type="scientific">Ophiocordyceps australis</name>
    <dbReference type="NCBI Taxonomy" id="1399860"/>
    <lineage>
        <taxon>Eukaryota</taxon>
        <taxon>Fungi</taxon>
        <taxon>Dikarya</taxon>
        <taxon>Ascomycota</taxon>
        <taxon>Pezizomycotina</taxon>
        <taxon>Sordariomycetes</taxon>
        <taxon>Hypocreomycetidae</taxon>
        <taxon>Hypocreales</taxon>
        <taxon>Ophiocordycipitaceae</taxon>
        <taxon>Ophiocordyceps</taxon>
    </lineage>
</organism>
<reference evidence="3 4" key="1">
    <citation type="submission" date="2017-06" db="EMBL/GenBank/DDBJ databases">
        <title>Ant-infecting Ophiocordyceps genomes reveal a high diversity of potential behavioral manipulation genes and a possible major role for enterotoxins.</title>
        <authorList>
            <person name="De Bekker C."/>
            <person name="Evans H.C."/>
            <person name="Brachmann A."/>
            <person name="Hughes D.P."/>
        </authorList>
    </citation>
    <scope>NUCLEOTIDE SEQUENCE [LARGE SCALE GENOMIC DNA]</scope>
    <source>
        <strain evidence="3 4">1348a</strain>
    </source>
</reference>
<feature type="transmembrane region" description="Helical" evidence="2">
    <location>
        <begin position="196"/>
        <end position="219"/>
    </location>
</feature>
<evidence type="ECO:0000313" key="4">
    <source>
        <dbReference type="Proteomes" id="UP000224854"/>
    </source>
</evidence>
<dbReference type="AlphaFoldDB" id="A0A2C5Z4K6"/>
<evidence type="ECO:0000256" key="1">
    <source>
        <dbReference type="SAM" id="MobiDB-lite"/>
    </source>
</evidence>
<feature type="compositionally biased region" description="Polar residues" evidence="1">
    <location>
        <begin position="151"/>
        <end position="165"/>
    </location>
</feature>
<keyword evidence="4" id="KW-1185">Reference proteome</keyword>
<sequence length="233" mass="24251">MAGPELQRRSPEPKSVSGMPLNARQDPVTLVDIVIDHPSPVVRKPQGPLPVFATGPRKEQIIGSTLYLTYTPTETPGLPSSTAPVAAPVLNSTRPDLVQPTPLRNSSSVALPTSVISNIAETSSLPFTSSVLDSIRTTSLATSSLVGTTTDTVLPTAQPIPSATDPTPGKDQEKAPEPSPSDDLSRITPQNVNRNAAIGIASGAFAGVAFLVMGSVLLFKMRKRKGPNTADGA</sequence>
<accession>A0A2C5Z4K6</accession>
<feature type="region of interest" description="Disordered" evidence="1">
    <location>
        <begin position="1"/>
        <end position="23"/>
    </location>
</feature>
<proteinExistence type="predicted"/>